<dbReference type="PANTHER" id="PTHR43132:SF2">
    <property type="entry name" value="ARSENICAL RESISTANCE OPERON REPRESSOR ARSR-RELATED"/>
    <property type="match status" value="1"/>
</dbReference>
<evidence type="ECO:0000256" key="1">
    <source>
        <dbReference type="ARBA" id="ARBA00023015"/>
    </source>
</evidence>
<dbReference type="RefSeq" id="WP_035379304.1">
    <property type="nucleotide sequence ID" value="NZ_AZQP01000016.1"/>
</dbReference>
<dbReference type="GO" id="GO:0003677">
    <property type="term" value="F:DNA binding"/>
    <property type="evidence" value="ECO:0007669"/>
    <property type="project" value="UniProtKB-KW"/>
</dbReference>
<dbReference type="CDD" id="cd00090">
    <property type="entry name" value="HTH_ARSR"/>
    <property type="match status" value="1"/>
</dbReference>
<gene>
    <name evidence="5" type="ORF">Q428_06765</name>
</gene>
<dbReference type="InterPro" id="IPR036390">
    <property type="entry name" value="WH_DNA-bd_sf"/>
</dbReference>
<dbReference type="InterPro" id="IPR036388">
    <property type="entry name" value="WH-like_DNA-bd_sf"/>
</dbReference>
<sequence length="101" mass="11424">MKENILLKNLEEYSEILKALAHPVRLCILCGLYSEGEKNVTTMQECLKLPQSTVSQHLAVLRNKGIIKGNRNGLEINYSISSDITREIISKILDLNKKDVK</sequence>
<evidence type="ECO:0000259" key="4">
    <source>
        <dbReference type="PROSITE" id="PS50987"/>
    </source>
</evidence>
<dbReference type="NCBIfam" id="NF033788">
    <property type="entry name" value="HTH_metalloreg"/>
    <property type="match status" value="1"/>
</dbReference>
<keyword evidence="3" id="KW-0804">Transcription</keyword>
<reference evidence="5 6" key="1">
    <citation type="journal article" date="2014" name="Genome Announc.">
        <title>Draft Genome Sequence of Fervidicella metallireducens Strain AeBT, an Iron-Reducing Thermoanaerobe from the Great Artesian Basin.</title>
        <authorList>
            <person name="Patel B.K."/>
        </authorList>
    </citation>
    <scope>NUCLEOTIDE SEQUENCE [LARGE SCALE GENOMIC DNA]</scope>
    <source>
        <strain evidence="5 6">AeB</strain>
    </source>
</reference>
<organism evidence="5 6">
    <name type="scientific">Fervidicella metallireducens AeB</name>
    <dbReference type="NCBI Taxonomy" id="1403537"/>
    <lineage>
        <taxon>Bacteria</taxon>
        <taxon>Bacillati</taxon>
        <taxon>Bacillota</taxon>
        <taxon>Clostridia</taxon>
        <taxon>Eubacteriales</taxon>
        <taxon>Clostridiaceae</taxon>
        <taxon>Fervidicella</taxon>
    </lineage>
</organism>
<dbReference type="InterPro" id="IPR001845">
    <property type="entry name" value="HTH_ArsR_DNA-bd_dom"/>
</dbReference>
<comment type="caution">
    <text evidence="5">The sequence shown here is derived from an EMBL/GenBank/DDBJ whole genome shotgun (WGS) entry which is preliminary data.</text>
</comment>
<dbReference type="Proteomes" id="UP000019681">
    <property type="component" value="Unassembled WGS sequence"/>
</dbReference>
<dbReference type="PRINTS" id="PR00778">
    <property type="entry name" value="HTHARSR"/>
</dbReference>
<keyword evidence="6" id="KW-1185">Reference proteome</keyword>
<protein>
    <submittedName>
        <fullName evidence="5">ArsR family transcriptional regulator</fullName>
    </submittedName>
</protein>
<dbReference type="Gene3D" id="1.10.10.10">
    <property type="entry name" value="Winged helix-like DNA-binding domain superfamily/Winged helix DNA-binding domain"/>
    <property type="match status" value="1"/>
</dbReference>
<dbReference type="GO" id="GO:0003700">
    <property type="term" value="F:DNA-binding transcription factor activity"/>
    <property type="evidence" value="ECO:0007669"/>
    <property type="project" value="InterPro"/>
</dbReference>
<name>A0A017RW88_9CLOT</name>
<dbReference type="AlphaFoldDB" id="A0A017RW88"/>
<dbReference type="PROSITE" id="PS50987">
    <property type="entry name" value="HTH_ARSR_2"/>
    <property type="match status" value="1"/>
</dbReference>
<accession>A0A017RW88</accession>
<proteinExistence type="predicted"/>
<dbReference type="InterPro" id="IPR051011">
    <property type="entry name" value="Metal_resp_trans_reg"/>
</dbReference>
<evidence type="ECO:0000313" key="6">
    <source>
        <dbReference type="Proteomes" id="UP000019681"/>
    </source>
</evidence>
<dbReference type="PANTHER" id="PTHR43132">
    <property type="entry name" value="ARSENICAL RESISTANCE OPERON REPRESSOR ARSR-RELATED"/>
    <property type="match status" value="1"/>
</dbReference>
<dbReference type="SMART" id="SM00418">
    <property type="entry name" value="HTH_ARSR"/>
    <property type="match status" value="1"/>
</dbReference>
<dbReference type="SUPFAM" id="SSF46785">
    <property type="entry name" value="Winged helix' DNA-binding domain"/>
    <property type="match status" value="1"/>
</dbReference>
<evidence type="ECO:0000256" key="2">
    <source>
        <dbReference type="ARBA" id="ARBA00023125"/>
    </source>
</evidence>
<feature type="domain" description="HTH arsR-type" evidence="4">
    <location>
        <begin position="5"/>
        <end position="100"/>
    </location>
</feature>
<dbReference type="Pfam" id="PF01022">
    <property type="entry name" value="HTH_5"/>
    <property type="match status" value="1"/>
</dbReference>
<dbReference type="STRING" id="1403537.Q428_06765"/>
<evidence type="ECO:0000313" key="5">
    <source>
        <dbReference type="EMBL" id="EYE88654.1"/>
    </source>
</evidence>
<keyword evidence="1" id="KW-0805">Transcription regulation</keyword>
<dbReference type="InterPro" id="IPR011991">
    <property type="entry name" value="ArsR-like_HTH"/>
</dbReference>
<evidence type="ECO:0000256" key="3">
    <source>
        <dbReference type="ARBA" id="ARBA00023163"/>
    </source>
</evidence>
<keyword evidence="2" id="KW-0238">DNA-binding</keyword>
<dbReference type="EMBL" id="AZQP01000016">
    <property type="protein sequence ID" value="EYE88654.1"/>
    <property type="molecule type" value="Genomic_DNA"/>
</dbReference>
<dbReference type="OrthoDB" id="9802016at2"/>